<dbReference type="RefSeq" id="WP_091605319.1">
    <property type="nucleotide sequence ID" value="NZ_FMCX01000002.1"/>
</dbReference>
<dbReference type="AlphaFoldDB" id="A0A1C4WFH5"/>
<organism evidence="4 5">
    <name type="scientific">Micromonospora mirobrigensis</name>
    <dbReference type="NCBI Taxonomy" id="262898"/>
    <lineage>
        <taxon>Bacteria</taxon>
        <taxon>Bacillati</taxon>
        <taxon>Actinomycetota</taxon>
        <taxon>Actinomycetes</taxon>
        <taxon>Micromonosporales</taxon>
        <taxon>Micromonosporaceae</taxon>
        <taxon>Micromonospora</taxon>
    </lineage>
</organism>
<dbReference type="Proteomes" id="UP000199504">
    <property type="component" value="Unassembled WGS sequence"/>
</dbReference>
<evidence type="ECO:0000256" key="2">
    <source>
        <dbReference type="SAM" id="Phobius"/>
    </source>
</evidence>
<evidence type="ECO:0000313" key="5">
    <source>
        <dbReference type="Proteomes" id="UP000199504"/>
    </source>
</evidence>
<gene>
    <name evidence="4" type="ORF">GA0070564_102229</name>
</gene>
<name>A0A1C4WFH5_9ACTN</name>
<keyword evidence="3" id="KW-0732">Signal</keyword>
<protein>
    <recommendedName>
        <fullName evidence="6">IPT/TIG domain-containing protein</fullName>
    </recommendedName>
</protein>
<keyword evidence="2" id="KW-1133">Transmembrane helix</keyword>
<proteinExistence type="predicted"/>
<accession>A0A1C4WFH5</accession>
<feature type="transmembrane region" description="Helical" evidence="2">
    <location>
        <begin position="203"/>
        <end position="221"/>
    </location>
</feature>
<reference evidence="5" key="1">
    <citation type="submission" date="2016-06" db="EMBL/GenBank/DDBJ databases">
        <authorList>
            <person name="Varghese N."/>
            <person name="Submissions Spin"/>
        </authorList>
    </citation>
    <scope>NUCLEOTIDE SEQUENCE [LARGE SCALE GENOMIC DNA]</scope>
    <source>
        <strain evidence="5">DSM 44830</strain>
    </source>
</reference>
<feature type="region of interest" description="Disordered" evidence="1">
    <location>
        <begin position="26"/>
        <end position="51"/>
    </location>
</feature>
<keyword evidence="2" id="KW-0812">Transmembrane</keyword>
<evidence type="ECO:0000256" key="3">
    <source>
        <dbReference type="SAM" id="SignalP"/>
    </source>
</evidence>
<feature type="signal peptide" evidence="3">
    <location>
        <begin position="1"/>
        <end position="26"/>
    </location>
</feature>
<keyword evidence="5" id="KW-1185">Reference proteome</keyword>
<keyword evidence="2" id="KW-0472">Membrane</keyword>
<dbReference type="STRING" id="262898.GA0070564_102229"/>
<sequence length="228" mass="23156">MRRNRIIMALAAGLALVAAVPVAAGAAQPQPLPDPTPSASVTQPPPDYPPVTTLTVDPTTTTPGQLVTLNGTGFLPNELVDIDVTITGLPIAAPAAVTARRADGSTVAMAAVAYAAAPNPAPSYSGGGAPPVLHFTVRADAFDDFVTSYRATRPGVYTFTATGRTSGRTAQATLTVIAGPPATRPPHHRLPVTGASLGTPMKLGGGLVGAGAVMVLLTLAWRRRRLDG</sequence>
<dbReference type="EMBL" id="FMCX01000002">
    <property type="protein sequence ID" value="SCE94953.1"/>
    <property type="molecule type" value="Genomic_DNA"/>
</dbReference>
<evidence type="ECO:0000256" key="1">
    <source>
        <dbReference type="SAM" id="MobiDB-lite"/>
    </source>
</evidence>
<dbReference type="OrthoDB" id="3405864at2"/>
<evidence type="ECO:0000313" key="4">
    <source>
        <dbReference type="EMBL" id="SCE94953.1"/>
    </source>
</evidence>
<feature type="chain" id="PRO_5008706833" description="IPT/TIG domain-containing protein" evidence="3">
    <location>
        <begin position="27"/>
        <end position="228"/>
    </location>
</feature>
<evidence type="ECO:0008006" key="6">
    <source>
        <dbReference type="Google" id="ProtNLM"/>
    </source>
</evidence>